<name>A0A1T4Z5V6_9ACTN</name>
<evidence type="ECO:0000313" key="3">
    <source>
        <dbReference type="Proteomes" id="UP000191040"/>
    </source>
</evidence>
<keyword evidence="3" id="KW-1185">Reference proteome</keyword>
<gene>
    <name evidence="2" type="ORF">SAMN06295964_2661</name>
</gene>
<dbReference type="STRING" id="1736691.SAMN06295964_2661"/>
<feature type="transmembrane region" description="Helical" evidence="1">
    <location>
        <begin position="320"/>
        <end position="341"/>
    </location>
</feature>
<feature type="transmembrane region" description="Helical" evidence="1">
    <location>
        <begin position="12"/>
        <end position="31"/>
    </location>
</feature>
<feature type="transmembrane region" description="Helical" evidence="1">
    <location>
        <begin position="127"/>
        <end position="146"/>
    </location>
</feature>
<accession>A0A1T4Z5V6</accession>
<evidence type="ECO:0000256" key="1">
    <source>
        <dbReference type="SAM" id="Phobius"/>
    </source>
</evidence>
<sequence>MTLPDRLGRAGWPIAWVLLALPLLWWTVGLLSDGWLPHGDTAVAAVRIHDVFGPHTPLLGMPSTGGEIVEGAHAHHPGPMQFQLLAPLYALSGFAPWALVVGSFLLLTGLLGLALAAASRAAGRRGWLTVAVVHLAMIVGVGVALVTPWNPWVAMFALGASVSAAWAVLTGHGRWWPVFVVVISLAAQTQLAIAPLALVLGLVTLGASIALWRRGRLEVTRGTLVLTLVLGLACWAAPLVEVVRNEPDNLDLLARIAGSGGGLLPAVLLAAVVGGLLWWTRRRRTGLTSGDPSSLVTWLWIGTLVLLASATRAGEGRGFYVVYGAAVPLTLLAWPVVGWALRSRHRRALGGVAVACALLALAFLPKNMADTAQGDSRRAAPVIRAAQAMAGTAGGPVVVETKGGLAWLDIGAGVYAALLADGHDVYFDARVDGEREDDFRDPRQAEGPVRRITVHSHPGTTDPPPEGAVVDRIELPQPAGATVVSGAERYVDLVLLDER</sequence>
<evidence type="ECO:0008006" key="4">
    <source>
        <dbReference type="Google" id="ProtNLM"/>
    </source>
</evidence>
<dbReference type="AlphaFoldDB" id="A0A1T4Z5V6"/>
<reference evidence="3" key="1">
    <citation type="submission" date="2017-02" db="EMBL/GenBank/DDBJ databases">
        <authorList>
            <person name="Varghese N."/>
            <person name="Submissions S."/>
        </authorList>
    </citation>
    <scope>NUCLEOTIDE SEQUENCE [LARGE SCALE GENOMIC DNA]</scope>
    <source>
        <strain evidence="3">9H-4</strain>
    </source>
</reference>
<organism evidence="2 3">
    <name type="scientific">Aeromicrobium choanae</name>
    <dbReference type="NCBI Taxonomy" id="1736691"/>
    <lineage>
        <taxon>Bacteria</taxon>
        <taxon>Bacillati</taxon>
        <taxon>Actinomycetota</taxon>
        <taxon>Actinomycetes</taxon>
        <taxon>Propionibacteriales</taxon>
        <taxon>Nocardioidaceae</taxon>
        <taxon>Aeromicrobium</taxon>
    </lineage>
</organism>
<protein>
    <recommendedName>
        <fullName evidence="4">4-amino-4-deoxy-L-arabinose transferase</fullName>
    </recommendedName>
</protein>
<dbReference type="OrthoDB" id="4871879at2"/>
<feature type="transmembrane region" description="Helical" evidence="1">
    <location>
        <begin position="196"/>
        <end position="212"/>
    </location>
</feature>
<proteinExistence type="predicted"/>
<dbReference type="RefSeq" id="WP_078700600.1">
    <property type="nucleotide sequence ID" value="NZ_LT796768.1"/>
</dbReference>
<dbReference type="Proteomes" id="UP000191040">
    <property type="component" value="Chromosome I"/>
</dbReference>
<dbReference type="EMBL" id="LT796768">
    <property type="protein sequence ID" value="SKB09394.1"/>
    <property type="molecule type" value="Genomic_DNA"/>
</dbReference>
<keyword evidence="1" id="KW-0812">Transmembrane</keyword>
<feature type="transmembrane region" description="Helical" evidence="1">
    <location>
        <begin position="348"/>
        <end position="365"/>
    </location>
</feature>
<feature type="transmembrane region" description="Helical" evidence="1">
    <location>
        <begin position="94"/>
        <end position="115"/>
    </location>
</feature>
<keyword evidence="1" id="KW-0472">Membrane</keyword>
<evidence type="ECO:0000313" key="2">
    <source>
        <dbReference type="EMBL" id="SKB09394.1"/>
    </source>
</evidence>
<feature type="transmembrane region" description="Helical" evidence="1">
    <location>
        <begin position="224"/>
        <end position="243"/>
    </location>
</feature>
<feature type="transmembrane region" description="Helical" evidence="1">
    <location>
        <begin position="263"/>
        <end position="280"/>
    </location>
</feature>
<feature type="transmembrane region" description="Helical" evidence="1">
    <location>
        <begin position="292"/>
        <end position="314"/>
    </location>
</feature>
<keyword evidence="1" id="KW-1133">Transmembrane helix</keyword>